<keyword evidence="4 5" id="KW-0694">RNA-binding</keyword>
<dbReference type="Proteomes" id="UP000007383">
    <property type="component" value="Chromosome"/>
</dbReference>
<dbReference type="EMBL" id="CP003282">
    <property type="protein sequence ID" value="AFG36891.1"/>
    <property type="molecule type" value="Genomic_DNA"/>
</dbReference>
<dbReference type="PANTHER" id="PTHR34984">
    <property type="entry name" value="CARBON STORAGE REGULATOR"/>
    <property type="match status" value="1"/>
</dbReference>
<evidence type="ECO:0000313" key="7">
    <source>
        <dbReference type="EMBL" id="AFG36891.1"/>
    </source>
</evidence>
<dbReference type="GO" id="GO:0006109">
    <property type="term" value="P:regulation of carbohydrate metabolic process"/>
    <property type="evidence" value="ECO:0007669"/>
    <property type="project" value="InterPro"/>
</dbReference>
<dbReference type="Gene3D" id="2.60.40.4380">
    <property type="entry name" value="Translational regulator CsrA"/>
    <property type="match status" value="1"/>
</dbReference>
<sequence length="80" mass="9035">MLVLARKKNERILIGDQIEISVIEVKGDQVKLGIKAPRNVSVYRHEVYEAIQQENREAASRSAPSLPDFAAFQHSETEES</sequence>
<dbReference type="PATRIC" id="fig|889378.3.peg.801"/>
<dbReference type="GO" id="GO:0045947">
    <property type="term" value="P:negative regulation of translational initiation"/>
    <property type="evidence" value="ECO:0007669"/>
    <property type="project" value="UniProtKB-UniRule"/>
</dbReference>
<comment type="subcellular location">
    <subcellularLocation>
        <location evidence="5">Cytoplasm</location>
    </subcellularLocation>
</comment>
<dbReference type="GO" id="GO:1902208">
    <property type="term" value="P:regulation of bacterial-type flagellum assembly"/>
    <property type="evidence" value="ECO:0007669"/>
    <property type="project" value="UniProtKB-UniRule"/>
</dbReference>
<dbReference type="GO" id="GO:0044781">
    <property type="term" value="P:bacterial-type flagellum organization"/>
    <property type="evidence" value="ECO:0007669"/>
    <property type="project" value="UniProtKB-KW"/>
</dbReference>
<comment type="function">
    <text evidence="5">A translational regulator that binds mRNA to regulate translation initiation and/or mRNA stability. Usually binds in the 5'-UTR at or near the Shine-Dalgarno sequence preventing ribosome-binding, thus repressing translation. Its main target seems to be the major flagellin gene, while its function is anatagonized by FliW.</text>
</comment>
<dbReference type="GO" id="GO:0006402">
    <property type="term" value="P:mRNA catabolic process"/>
    <property type="evidence" value="ECO:0007669"/>
    <property type="project" value="InterPro"/>
</dbReference>
<comment type="similarity">
    <text evidence="5">Belongs to the CsrA/RsmA family.</text>
</comment>
<dbReference type="NCBIfam" id="NF002469">
    <property type="entry name" value="PRK01712.1"/>
    <property type="match status" value="1"/>
</dbReference>
<dbReference type="GO" id="GO:0005829">
    <property type="term" value="C:cytosol"/>
    <property type="evidence" value="ECO:0007669"/>
    <property type="project" value="TreeGrafter"/>
</dbReference>
<dbReference type="PANTHER" id="PTHR34984:SF1">
    <property type="entry name" value="CARBON STORAGE REGULATOR"/>
    <property type="match status" value="1"/>
</dbReference>
<evidence type="ECO:0000256" key="2">
    <source>
        <dbReference type="ARBA" id="ARBA00022491"/>
    </source>
</evidence>
<dbReference type="InterPro" id="IPR036107">
    <property type="entry name" value="CsrA_sf"/>
</dbReference>
<dbReference type="HAMAP" id="MF_00167">
    <property type="entry name" value="CsrA"/>
    <property type="match status" value="1"/>
</dbReference>
<dbReference type="RefSeq" id="WP_014454888.1">
    <property type="nucleotide sequence ID" value="NC_017098.1"/>
</dbReference>
<evidence type="ECO:0000256" key="4">
    <source>
        <dbReference type="ARBA" id="ARBA00022884"/>
    </source>
</evidence>
<evidence type="ECO:0000256" key="6">
    <source>
        <dbReference type="SAM" id="MobiDB-lite"/>
    </source>
</evidence>
<dbReference type="OrthoDB" id="9809061at2"/>
<dbReference type="eggNOG" id="COG1551">
    <property type="taxonomic scope" value="Bacteria"/>
</dbReference>
<evidence type="ECO:0000313" key="8">
    <source>
        <dbReference type="Proteomes" id="UP000007383"/>
    </source>
</evidence>
<gene>
    <name evidence="5" type="primary">csrA</name>
    <name evidence="7" type="ordered locus">Spiaf_0797</name>
</gene>
<dbReference type="KEGG" id="sfc:Spiaf_0797"/>
<keyword evidence="1 5" id="KW-0963">Cytoplasm</keyword>
<dbReference type="AlphaFoldDB" id="H9UH98"/>
<reference evidence="8" key="1">
    <citation type="journal article" date="2013" name="Stand. Genomic Sci.">
        <title>Complete genome sequence of the halophilic bacterium Spirochaeta africana type strain (Z-7692(T)) from the alkaline Lake Magadi in the East African Rift.</title>
        <authorList>
            <person name="Liolos K."/>
            <person name="Abt B."/>
            <person name="Scheuner C."/>
            <person name="Teshima H."/>
            <person name="Held B."/>
            <person name="Lapidus A."/>
            <person name="Nolan M."/>
            <person name="Lucas S."/>
            <person name="Deshpande S."/>
            <person name="Cheng J.F."/>
            <person name="Tapia R."/>
            <person name="Goodwin L.A."/>
            <person name="Pitluck S."/>
            <person name="Pagani I."/>
            <person name="Ivanova N."/>
            <person name="Mavromatis K."/>
            <person name="Mikhailova N."/>
            <person name="Huntemann M."/>
            <person name="Pati A."/>
            <person name="Chen A."/>
            <person name="Palaniappan K."/>
            <person name="Land M."/>
            <person name="Rohde M."/>
            <person name="Tindall B.J."/>
            <person name="Detter J.C."/>
            <person name="Goker M."/>
            <person name="Bristow J."/>
            <person name="Eisen J.A."/>
            <person name="Markowitz V."/>
            <person name="Hugenholtz P."/>
            <person name="Woyke T."/>
            <person name="Klenk H.P."/>
            <person name="Kyrpides N.C."/>
        </authorList>
    </citation>
    <scope>NUCLEOTIDE SEQUENCE</scope>
    <source>
        <strain evidence="8">ATCC 700263 / DSM 8902 / Z-7692</strain>
    </source>
</reference>
<keyword evidence="5" id="KW-1005">Bacterial flagellum biogenesis</keyword>
<dbReference type="HOGENOM" id="CLU_164837_0_0_12"/>
<proteinExistence type="inferred from homology"/>
<evidence type="ECO:0000256" key="1">
    <source>
        <dbReference type="ARBA" id="ARBA00022490"/>
    </source>
</evidence>
<evidence type="ECO:0000256" key="3">
    <source>
        <dbReference type="ARBA" id="ARBA00022845"/>
    </source>
</evidence>
<name>H9UH98_SPIAZ</name>
<dbReference type="GO" id="GO:0048027">
    <property type="term" value="F:mRNA 5'-UTR binding"/>
    <property type="evidence" value="ECO:0007669"/>
    <property type="project" value="UniProtKB-UniRule"/>
</dbReference>
<dbReference type="STRING" id="889378.Spiaf_0797"/>
<protein>
    <recommendedName>
        <fullName evidence="5">Translational regulator CsrA</fullName>
    </recommendedName>
</protein>
<keyword evidence="2 5" id="KW-0678">Repressor</keyword>
<evidence type="ECO:0000256" key="5">
    <source>
        <dbReference type="HAMAP-Rule" id="MF_00167"/>
    </source>
</evidence>
<comment type="subunit">
    <text evidence="5">Homodimer; the beta-strands of each monomer intercalate to form a hydrophobic core, while the alpha-helices form wings that extend away from the core.</text>
</comment>
<organism evidence="7 8">
    <name type="scientific">Spirochaeta africana (strain ATCC 700263 / DSM 8902 / Z-7692)</name>
    <dbReference type="NCBI Taxonomy" id="889378"/>
    <lineage>
        <taxon>Bacteria</taxon>
        <taxon>Pseudomonadati</taxon>
        <taxon>Spirochaetota</taxon>
        <taxon>Spirochaetia</taxon>
        <taxon>Spirochaetales</taxon>
        <taxon>Spirochaetaceae</taxon>
        <taxon>Spirochaeta</taxon>
    </lineage>
</organism>
<dbReference type="SUPFAM" id="SSF117130">
    <property type="entry name" value="CsrA-like"/>
    <property type="match status" value="1"/>
</dbReference>
<dbReference type="NCBIfam" id="TIGR00202">
    <property type="entry name" value="csrA"/>
    <property type="match status" value="1"/>
</dbReference>
<dbReference type="InterPro" id="IPR003751">
    <property type="entry name" value="CsrA"/>
</dbReference>
<keyword evidence="8" id="KW-1185">Reference proteome</keyword>
<dbReference type="Pfam" id="PF02599">
    <property type="entry name" value="CsrA"/>
    <property type="match status" value="1"/>
</dbReference>
<feature type="region of interest" description="Disordered" evidence="6">
    <location>
        <begin position="55"/>
        <end position="80"/>
    </location>
</feature>
<dbReference type="FunFam" id="2.60.40.4380:FF:000002">
    <property type="entry name" value="Translational regulator CsrA"/>
    <property type="match status" value="1"/>
</dbReference>
<accession>H9UH98</accession>
<keyword evidence="3 5" id="KW-0810">Translation regulation</keyword>